<dbReference type="OrthoDB" id="10290908at2759"/>
<reference evidence="1" key="1">
    <citation type="journal article" date="2012" name="Mol. Plant Microbe Interact.">
        <title>A highly conserved effector in Fusarium oxysporum is required for full virulence on Arabidopsis.</title>
        <authorList>
            <person name="Thatcher L.F."/>
            <person name="Gardiner D.M."/>
            <person name="Kazan K."/>
            <person name="Manners J."/>
        </authorList>
    </citation>
    <scope>NUCLEOTIDE SEQUENCE [LARGE SCALE GENOMIC DNA]</scope>
    <source>
        <strain evidence="1">Fo5176</strain>
    </source>
</reference>
<dbReference type="AlphaFoldDB" id="F9FY79"/>
<name>F9FY79_FUSOF</name>
<evidence type="ECO:0000313" key="1">
    <source>
        <dbReference type="EMBL" id="EGU78121.1"/>
    </source>
</evidence>
<protein>
    <submittedName>
        <fullName evidence="1">Uncharacterized protein</fullName>
    </submittedName>
</protein>
<sequence length="172" mass="19746">MCWKTTIEERCKSCDDLLRTGFKLDKCAEYEEKGTCENGIRQLSQRVEDECKKCRELREEQERMAALNALRIGLMRITDIHFYSRALIVSPIGLPKLNILLNTSRKVTTITTILQELTKVSGTAWISKTMCEYKLNKYTCEDCGQARLLVPVTVTCEKLWVQLIFISSPTAK</sequence>
<proteinExistence type="predicted"/>
<accession>F9FY79</accession>
<dbReference type="EMBL" id="AFQF01002875">
    <property type="protein sequence ID" value="EGU78121.1"/>
    <property type="molecule type" value="Genomic_DNA"/>
</dbReference>
<organism evidence="1">
    <name type="scientific">Fusarium oxysporum (strain Fo5176)</name>
    <name type="common">Fusarium vascular wilt</name>
    <dbReference type="NCBI Taxonomy" id="660025"/>
    <lineage>
        <taxon>Eukaryota</taxon>
        <taxon>Fungi</taxon>
        <taxon>Dikarya</taxon>
        <taxon>Ascomycota</taxon>
        <taxon>Pezizomycotina</taxon>
        <taxon>Sordariomycetes</taxon>
        <taxon>Hypocreomycetidae</taxon>
        <taxon>Hypocreales</taxon>
        <taxon>Nectriaceae</taxon>
        <taxon>Fusarium</taxon>
        <taxon>Fusarium oxysporum species complex</taxon>
    </lineage>
</organism>
<comment type="caution">
    <text evidence="1">The sequence shown here is derived from an EMBL/GenBank/DDBJ whole genome shotgun (WGS) entry which is preliminary data.</text>
</comment>
<gene>
    <name evidence="1" type="ORF">FOXB_11361</name>
</gene>